<dbReference type="InterPro" id="IPR013783">
    <property type="entry name" value="Ig-like_fold"/>
</dbReference>
<comment type="similarity">
    <text evidence="1">Belongs to the glycosyl hydrolase 3 family.</text>
</comment>
<dbReference type="InterPro" id="IPR017853">
    <property type="entry name" value="GH"/>
</dbReference>
<dbReference type="SUPFAM" id="SSF51445">
    <property type="entry name" value="(Trans)glycosidases"/>
    <property type="match status" value="1"/>
</dbReference>
<dbReference type="EMBL" id="SJDT01000006">
    <property type="protein sequence ID" value="TBW20912.1"/>
    <property type="molecule type" value="Genomic_DNA"/>
</dbReference>
<dbReference type="InterPro" id="IPR050288">
    <property type="entry name" value="Cellulose_deg_GH3"/>
</dbReference>
<keyword evidence="5" id="KW-0732">Signal</keyword>
<dbReference type="InterPro" id="IPR026891">
    <property type="entry name" value="Fn3-like"/>
</dbReference>
<feature type="domain" description="Fibronectin type III-like" evidence="6">
    <location>
        <begin position="626"/>
        <end position="697"/>
    </location>
</feature>
<dbReference type="InterPro" id="IPR002772">
    <property type="entry name" value="Glyco_hydro_3_C"/>
</dbReference>
<organism evidence="7 8">
    <name type="scientific">Arcanobacterium bovis</name>
    <dbReference type="NCBI Taxonomy" id="2529275"/>
    <lineage>
        <taxon>Bacteria</taxon>
        <taxon>Bacillati</taxon>
        <taxon>Actinomycetota</taxon>
        <taxon>Actinomycetes</taxon>
        <taxon>Actinomycetales</taxon>
        <taxon>Actinomycetaceae</taxon>
        <taxon>Arcanobacterium</taxon>
    </lineage>
</organism>
<dbReference type="Pfam" id="PF00933">
    <property type="entry name" value="Glyco_hydro_3"/>
    <property type="match status" value="1"/>
</dbReference>
<evidence type="ECO:0000256" key="3">
    <source>
        <dbReference type="ARBA" id="ARBA00058905"/>
    </source>
</evidence>
<dbReference type="OrthoDB" id="3187421at2"/>
<dbReference type="GO" id="GO:0009251">
    <property type="term" value="P:glucan catabolic process"/>
    <property type="evidence" value="ECO:0007669"/>
    <property type="project" value="TreeGrafter"/>
</dbReference>
<dbReference type="Pfam" id="PF14310">
    <property type="entry name" value="Fn3-like"/>
    <property type="match status" value="1"/>
</dbReference>
<keyword evidence="2" id="KW-0378">Hydrolase</keyword>
<evidence type="ECO:0000313" key="8">
    <source>
        <dbReference type="Proteomes" id="UP000293036"/>
    </source>
</evidence>
<comment type="caution">
    <text evidence="7">The sequence shown here is derived from an EMBL/GenBank/DDBJ whole genome shotgun (WGS) entry which is preliminary data.</text>
</comment>
<accession>A0A4Q9UYV3</accession>
<dbReference type="Gene3D" id="3.40.50.1700">
    <property type="entry name" value="Glycoside hydrolase family 3 C-terminal domain"/>
    <property type="match status" value="2"/>
</dbReference>
<dbReference type="InterPro" id="IPR001764">
    <property type="entry name" value="Glyco_hydro_3_N"/>
</dbReference>
<reference evidence="7 8" key="1">
    <citation type="submission" date="2019-02" db="EMBL/GenBank/DDBJ databases">
        <title>Arcanobacterium bovis sp. nov., isolated from the milk of a cow with mastitis.</title>
        <authorList>
            <person name="Sammra O."/>
            <person name="Foster G."/>
            <person name="Hassan A."/>
            <person name="Alssahen M."/>
            <person name="Laemmler C."/>
            <person name="Borowiak M."/>
            <person name="Malorny B."/>
            <person name="Abdulmawjood A."/>
        </authorList>
    </citation>
    <scope>NUCLEOTIDE SEQUENCE [LARGE SCALE GENOMIC DNA]</scope>
    <source>
        <strain evidence="7 8">C605018/01/1</strain>
    </source>
</reference>
<evidence type="ECO:0000256" key="5">
    <source>
        <dbReference type="SAM" id="SignalP"/>
    </source>
</evidence>
<dbReference type="InterPro" id="IPR036881">
    <property type="entry name" value="Glyco_hydro_3_C_sf"/>
</dbReference>
<proteinExistence type="inferred from homology"/>
<dbReference type="AlphaFoldDB" id="A0A4Q9UYV3"/>
<dbReference type="PANTHER" id="PTHR42715">
    <property type="entry name" value="BETA-GLUCOSIDASE"/>
    <property type="match status" value="1"/>
</dbReference>
<evidence type="ECO:0000256" key="2">
    <source>
        <dbReference type="ARBA" id="ARBA00022801"/>
    </source>
</evidence>
<dbReference type="SUPFAM" id="SSF52279">
    <property type="entry name" value="Beta-D-glucan exohydrolase, C-terminal domain"/>
    <property type="match status" value="1"/>
</dbReference>
<evidence type="ECO:0000256" key="1">
    <source>
        <dbReference type="ARBA" id="ARBA00005336"/>
    </source>
</evidence>
<dbReference type="PRINTS" id="PR00133">
    <property type="entry name" value="GLHYDRLASE3"/>
</dbReference>
<dbReference type="Pfam" id="PF01915">
    <property type="entry name" value="Glyco_hydro_3_C"/>
    <property type="match status" value="1"/>
</dbReference>
<dbReference type="FunFam" id="2.60.40.10:FF:000495">
    <property type="entry name" value="Periplasmic beta-glucosidase"/>
    <property type="match status" value="1"/>
</dbReference>
<gene>
    <name evidence="7" type="ORF">EZJ44_07405</name>
</gene>
<evidence type="ECO:0000256" key="4">
    <source>
        <dbReference type="ARBA" id="ARBA00074219"/>
    </source>
</evidence>
<dbReference type="GO" id="GO:0008422">
    <property type="term" value="F:beta-glucosidase activity"/>
    <property type="evidence" value="ECO:0007669"/>
    <property type="project" value="UniProtKB-ARBA"/>
</dbReference>
<dbReference type="Gene3D" id="3.20.20.300">
    <property type="entry name" value="Glycoside hydrolase, family 3, N-terminal domain"/>
    <property type="match status" value="2"/>
</dbReference>
<protein>
    <recommendedName>
        <fullName evidence="4">Exo-alpha-(1-&gt;6)-L-arabinopyranosidase</fullName>
    </recommendedName>
</protein>
<dbReference type="InterPro" id="IPR036962">
    <property type="entry name" value="Glyco_hydro_3_N_sf"/>
</dbReference>
<name>A0A4Q9UYV3_9ACTO</name>
<evidence type="ECO:0000259" key="6">
    <source>
        <dbReference type="SMART" id="SM01217"/>
    </source>
</evidence>
<feature type="signal peptide" evidence="5">
    <location>
        <begin position="1"/>
        <end position="26"/>
    </location>
</feature>
<dbReference type="RefSeq" id="WP_131281906.1">
    <property type="nucleotide sequence ID" value="NZ_JBHSLR010000005.1"/>
</dbReference>
<feature type="chain" id="PRO_5020404185" description="Exo-alpha-(1-&gt;6)-L-arabinopyranosidase" evidence="5">
    <location>
        <begin position="27"/>
        <end position="709"/>
    </location>
</feature>
<dbReference type="Gene3D" id="2.60.40.10">
    <property type="entry name" value="Immunoglobulins"/>
    <property type="match status" value="1"/>
</dbReference>
<sequence length="709" mass="76503">MKNRLLVRVAGIVGALSLMVVPSVAAAQQDMPWLDSSKTPEQRAELLVDVMNEDQLIHMLHGQGMLTGGQAPQGGPRFIGYIPPIPELKVPAFVMSDGPSGLRNGEPATQMPAPIVQASTWDVKAAHDYGQAIGADAKDRGQDLLFGPGFNLARNPLGGRTFEYFGEDPLLSGRMASANVQGMQGVGIMSTLKHYVANNQDLNRTLASMDIDERTLHEIYERPFRIAIHNAQPAAVMCSYNKVNGDTACGSEDTLKKDLRGVHGFGGLVLTDYPAAWSPTDIRDGLNIELPWSFWTSPNQIRTAISNGQMSWADVRLRVKETLTQMFRFGLFDHEWDSARGDRARDMKAIPASRGDAVALKVAQEGSILMKNDGVLPLGTDVKRVLVVGDAAKAQMSGGGSSNTEALQSVSTLDAIKKRLPNSEVSWVSEWNPLGIALQAKNADVVIVVPTQQSSELLDRLNLDFMPHENNAVQIAAANNKNTIVVMQVGGPVLMPWINDVRAVLNVWYPGQAGGEATAGLLFGEVNPSGRLPLTFPAAGQKALETSDQYPGANAGFNMKYTEGVFMGYRWFDQRELKPAFTFGSGLSYTTFEYSDAAISKVAGSQEDSFEVSVKVTNTGSMAGAVTPQFYVGKPGTSSVPTPPKELVGFEKVMLKPGESKTVTVKVGAEELSVWDVQTHAYSVLKGAYKVYVADSVDDAKATLAYSVE</sequence>
<dbReference type="SMART" id="SM01217">
    <property type="entry name" value="Fn3_like"/>
    <property type="match status" value="1"/>
</dbReference>
<keyword evidence="8" id="KW-1185">Reference proteome</keyword>
<dbReference type="Proteomes" id="UP000293036">
    <property type="component" value="Unassembled WGS sequence"/>
</dbReference>
<comment type="function">
    <text evidence="3">Catalyzes the hydrolysis of a non-reducing terminal alpha-L-arabinopyranosidic linkage in ginsenoside Rb2 (alpha-L-arabinopyranosyl-(1-&gt;6)-alpha-D-glucopyranosyl) to release alpha-D-glucopyranosyl (Rd). It is not able to hydrolyze alpha-L-arabinofuranosyl-(1-&gt;6)-alpha-D-glucopyranosyl (Rc).</text>
</comment>
<evidence type="ECO:0000313" key="7">
    <source>
        <dbReference type="EMBL" id="TBW20912.1"/>
    </source>
</evidence>
<dbReference type="PANTHER" id="PTHR42715:SF10">
    <property type="entry name" value="BETA-GLUCOSIDASE"/>
    <property type="match status" value="1"/>
</dbReference>